<evidence type="ECO:0000259" key="12">
    <source>
        <dbReference type="PROSITE" id="PS50011"/>
    </source>
</evidence>
<dbReference type="SUPFAM" id="SSF56112">
    <property type="entry name" value="Protein kinase-like (PK-like)"/>
    <property type="match status" value="1"/>
</dbReference>
<keyword evidence="7 10" id="KW-0067">ATP-binding</keyword>
<dbReference type="Proteomes" id="UP000623129">
    <property type="component" value="Unassembled WGS sequence"/>
</dbReference>
<evidence type="ECO:0000256" key="10">
    <source>
        <dbReference type="PROSITE-ProRule" id="PRU10141"/>
    </source>
</evidence>
<feature type="region of interest" description="Disordered" evidence="11">
    <location>
        <begin position="472"/>
        <end position="503"/>
    </location>
</feature>
<dbReference type="EC" id="2.7.11.1" evidence="2"/>
<dbReference type="InterPro" id="IPR050660">
    <property type="entry name" value="NEK_Ser/Thr_kinase"/>
</dbReference>
<keyword evidence="3" id="KW-0723">Serine/threonine-protein kinase</keyword>
<dbReference type="InterPro" id="IPR008271">
    <property type="entry name" value="Ser/Thr_kinase_AS"/>
</dbReference>
<dbReference type="GO" id="GO:0004674">
    <property type="term" value="F:protein serine/threonine kinase activity"/>
    <property type="evidence" value="ECO:0007669"/>
    <property type="project" value="UniProtKB-KW"/>
</dbReference>
<dbReference type="InterPro" id="IPR000719">
    <property type="entry name" value="Prot_kinase_dom"/>
</dbReference>
<dbReference type="PROSITE" id="PS00107">
    <property type="entry name" value="PROTEIN_KINASE_ATP"/>
    <property type="match status" value="1"/>
</dbReference>
<comment type="catalytic activity">
    <reaction evidence="8">
        <text>L-threonyl-[protein] + ATP = O-phospho-L-threonyl-[protein] + ADP + H(+)</text>
        <dbReference type="Rhea" id="RHEA:46608"/>
        <dbReference type="Rhea" id="RHEA-COMP:11060"/>
        <dbReference type="Rhea" id="RHEA-COMP:11605"/>
        <dbReference type="ChEBI" id="CHEBI:15378"/>
        <dbReference type="ChEBI" id="CHEBI:30013"/>
        <dbReference type="ChEBI" id="CHEBI:30616"/>
        <dbReference type="ChEBI" id="CHEBI:61977"/>
        <dbReference type="ChEBI" id="CHEBI:456216"/>
        <dbReference type="EC" id="2.7.11.1"/>
    </reaction>
</comment>
<evidence type="ECO:0000256" key="4">
    <source>
        <dbReference type="ARBA" id="ARBA00022679"/>
    </source>
</evidence>
<dbReference type="Pfam" id="PF00069">
    <property type="entry name" value="Pkinase"/>
    <property type="match status" value="1"/>
</dbReference>
<dbReference type="EMBL" id="SWLB01000020">
    <property type="protein sequence ID" value="KAF3325267.1"/>
    <property type="molecule type" value="Genomic_DNA"/>
</dbReference>
<evidence type="ECO:0000256" key="5">
    <source>
        <dbReference type="ARBA" id="ARBA00022741"/>
    </source>
</evidence>
<comment type="caution">
    <text evidence="13">The sequence shown here is derived from an EMBL/GenBank/DDBJ whole genome shotgun (WGS) entry which is preliminary data.</text>
</comment>
<evidence type="ECO:0000256" key="2">
    <source>
        <dbReference type="ARBA" id="ARBA00012513"/>
    </source>
</evidence>
<dbReference type="GO" id="GO:0005524">
    <property type="term" value="F:ATP binding"/>
    <property type="evidence" value="ECO:0007669"/>
    <property type="project" value="UniProtKB-UniRule"/>
</dbReference>
<keyword evidence="5 10" id="KW-0547">Nucleotide-binding</keyword>
<reference evidence="13" key="1">
    <citation type="submission" date="2020-01" db="EMBL/GenBank/DDBJ databases">
        <title>Genome sequence of Kobresia littledalei, the first chromosome-level genome in the family Cyperaceae.</title>
        <authorList>
            <person name="Qu G."/>
        </authorList>
    </citation>
    <scope>NUCLEOTIDE SEQUENCE</scope>
    <source>
        <strain evidence="13">C.B.Clarke</strain>
        <tissue evidence="13">Leaf</tissue>
    </source>
</reference>
<evidence type="ECO:0000256" key="1">
    <source>
        <dbReference type="ARBA" id="ARBA00010886"/>
    </source>
</evidence>
<feature type="binding site" evidence="10">
    <location>
        <position position="33"/>
    </location>
    <ligand>
        <name>ATP</name>
        <dbReference type="ChEBI" id="CHEBI:30616"/>
    </ligand>
</feature>
<organism evidence="13 14">
    <name type="scientific">Carex littledalei</name>
    <dbReference type="NCBI Taxonomy" id="544730"/>
    <lineage>
        <taxon>Eukaryota</taxon>
        <taxon>Viridiplantae</taxon>
        <taxon>Streptophyta</taxon>
        <taxon>Embryophyta</taxon>
        <taxon>Tracheophyta</taxon>
        <taxon>Spermatophyta</taxon>
        <taxon>Magnoliopsida</taxon>
        <taxon>Liliopsida</taxon>
        <taxon>Poales</taxon>
        <taxon>Cyperaceae</taxon>
        <taxon>Cyperoideae</taxon>
        <taxon>Cariceae</taxon>
        <taxon>Carex</taxon>
        <taxon>Carex subgen. Euthyceras</taxon>
    </lineage>
</organism>
<comment type="catalytic activity">
    <reaction evidence="9">
        <text>L-seryl-[protein] + ATP = O-phospho-L-seryl-[protein] + ADP + H(+)</text>
        <dbReference type="Rhea" id="RHEA:17989"/>
        <dbReference type="Rhea" id="RHEA-COMP:9863"/>
        <dbReference type="Rhea" id="RHEA-COMP:11604"/>
        <dbReference type="ChEBI" id="CHEBI:15378"/>
        <dbReference type="ChEBI" id="CHEBI:29999"/>
        <dbReference type="ChEBI" id="CHEBI:30616"/>
        <dbReference type="ChEBI" id="CHEBI:83421"/>
        <dbReference type="ChEBI" id="CHEBI:456216"/>
        <dbReference type="EC" id="2.7.11.1"/>
    </reaction>
</comment>
<dbReference type="AlphaFoldDB" id="A0A833QNB3"/>
<sequence>MDQYEVLEQIGKGAFGSALLVRHKLEKKKYVLKKIRLARQTDRCKRSAHQEMELISKVRNPFIVEYKDSWVEKGCYVCIVIGYCEGGDMSEAIKRANGTLFSEEKLCKWLVQLLMALDYLHINHILHRDVKCSNIFLRKDQSIRLGDFGLAKILTSDDLASSDMQALINKITKSIISPLPTAYSGAFRGLIKSMLRKSPEHRPSAGELLKHPHLQPYVLQVHLKSMNPGRHSPMPPIKHSHLPSPKIKRISFPKEEVEQEIAEIGGEGSVCNEKMGSNRRASYANDKFVKPSAERVSISSTQSVKYIRNASCQRTKDFSTGSNQVGEVNSGGKNTINRRHSSVMHTPKYTPSKTITTPRTHAEASRTFHLKTDLKEVQYSSTPVKHTDTARATRRASLPLQTPAYHASRRSLGMLSQIDSPNVSVNAPHIDRMVEFPLASDDPLCDLSPSPMWHPADCSITKDKCTVQIFHSETKNGNGSDDTTGISSRGSSDSRQRRFDTSSFQQRAEALEGLLEFSASLLQQERYEELGILLKPFGPEKVSPRETAIWLTKSFKETGL</sequence>
<feature type="domain" description="Protein kinase" evidence="12">
    <location>
        <begin position="4"/>
        <end position="307"/>
    </location>
</feature>
<gene>
    <name evidence="13" type="ORF">FCM35_KLT10338</name>
</gene>
<evidence type="ECO:0000256" key="8">
    <source>
        <dbReference type="ARBA" id="ARBA00047899"/>
    </source>
</evidence>
<dbReference type="PANTHER" id="PTHR43671:SF66">
    <property type="entry name" value="SERINE_THREONINE-PROTEIN KINASE NEK2"/>
    <property type="match status" value="1"/>
</dbReference>
<feature type="compositionally biased region" description="Polar residues" evidence="11">
    <location>
        <begin position="317"/>
        <end position="335"/>
    </location>
</feature>
<keyword evidence="4" id="KW-0808">Transferase</keyword>
<dbReference type="FunFam" id="3.30.200.20:FF:000108">
    <property type="entry name" value="Serine/threonine-protein kinase Nek2"/>
    <property type="match status" value="1"/>
</dbReference>
<dbReference type="Gene3D" id="3.30.200.20">
    <property type="entry name" value="Phosphorylase Kinase, domain 1"/>
    <property type="match status" value="1"/>
</dbReference>
<evidence type="ECO:0000256" key="11">
    <source>
        <dbReference type="SAM" id="MobiDB-lite"/>
    </source>
</evidence>
<feature type="region of interest" description="Disordered" evidence="11">
    <location>
        <begin position="317"/>
        <end position="338"/>
    </location>
</feature>
<evidence type="ECO:0000313" key="13">
    <source>
        <dbReference type="EMBL" id="KAF3325267.1"/>
    </source>
</evidence>
<dbReference type="PANTHER" id="PTHR43671">
    <property type="entry name" value="SERINE/THREONINE-PROTEIN KINASE NEK"/>
    <property type="match status" value="1"/>
</dbReference>
<dbReference type="Gene3D" id="1.10.510.10">
    <property type="entry name" value="Transferase(Phosphotransferase) domain 1"/>
    <property type="match status" value="2"/>
</dbReference>
<dbReference type="InterPro" id="IPR017441">
    <property type="entry name" value="Protein_kinase_ATP_BS"/>
</dbReference>
<comment type="similarity">
    <text evidence="1">Belongs to the protein kinase superfamily. NEK Ser/Thr protein kinase family. NIMA subfamily.</text>
</comment>
<evidence type="ECO:0000256" key="9">
    <source>
        <dbReference type="ARBA" id="ARBA00048679"/>
    </source>
</evidence>
<accession>A0A833QNB3</accession>
<dbReference type="PROSITE" id="PS00108">
    <property type="entry name" value="PROTEIN_KINASE_ST"/>
    <property type="match status" value="1"/>
</dbReference>
<keyword evidence="6 13" id="KW-0418">Kinase</keyword>
<name>A0A833QNB3_9POAL</name>
<evidence type="ECO:0000256" key="3">
    <source>
        <dbReference type="ARBA" id="ARBA00022527"/>
    </source>
</evidence>
<evidence type="ECO:0000256" key="7">
    <source>
        <dbReference type="ARBA" id="ARBA00022840"/>
    </source>
</evidence>
<dbReference type="InterPro" id="IPR011009">
    <property type="entry name" value="Kinase-like_dom_sf"/>
</dbReference>
<protein>
    <recommendedName>
        <fullName evidence="2">non-specific serine/threonine protein kinase</fullName>
        <ecNumber evidence="2">2.7.11.1</ecNumber>
    </recommendedName>
</protein>
<evidence type="ECO:0000313" key="14">
    <source>
        <dbReference type="Proteomes" id="UP000623129"/>
    </source>
</evidence>
<keyword evidence="14" id="KW-1185">Reference proteome</keyword>
<feature type="compositionally biased region" description="Low complexity" evidence="11">
    <location>
        <begin position="479"/>
        <end position="491"/>
    </location>
</feature>
<dbReference type="PROSITE" id="PS50011">
    <property type="entry name" value="PROTEIN_KINASE_DOM"/>
    <property type="match status" value="1"/>
</dbReference>
<dbReference type="SMART" id="SM00220">
    <property type="entry name" value="S_TKc"/>
    <property type="match status" value="1"/>
</dbReference>
<dbReference type="OrthoDB" id="248923at2759"/>
<proteinExistence type="inferred from homology"/>
<evidence type="ECO:0000256" key="6">
    <source>
        <dbReference type="ARBA" id="ARBA00022777"/>
    </source>
</evidence>